<organism evidence="1 2">
    <name type="scientific">Ensete ventricosum</name>
    <name type="common">Abyssinian banana</name>
    <name type="synonym">Musa ensete</name>
    <dbReference type="NCBI Taxonomy" id="4639"/>
    <lineage>
        <taxon>Eukaryota</taxon>
        <taxon>Viridiplantae</taxon>
        <taxon>Streptophyta</taxon>
        <taxon>Embryophyta</taxon>
        <taxon>Tracheophyta</taxon>
        <taxon>Spermatophyta</taxon>
        <taxon>Magnoliopsida</taxon>
        <taxon>Liliopsida</taxon>
        <taxon>Zingiberales</taxon>
        <taxon>Musaceae</taxon>
        <taxon>Ensete</taxon>
    </lineage>
</organism>
<sequence>MSSKKSAPTTGPKSTQPEVEVIHMETSAKRPIGSPVLDQVVVSRPNKRVKIAVRKHKSRHNEGSSQRATWERELEGHRYQKAILDRVHDLGRLVTHMGNRASLLEAKLKKLKTKRDPQ</sequence>
<dbReference type="EMBL" id="JAQQAF010000003">
    <property type="protein sequence ID" value="KAJ8499942.1"/>
    <property type="molecule type" value="Genomic_DNA"/>
</dbReference>
<proteinExistence type="predicted"/>
<comment type="caution">
    <text evidence="1">The sequence shown here is derived from an EMBL/GenBank/DDBJ whole genome shotgun (WGS) entry which is preliminary data.</text>
</comment>
<name>A0AAV8RFR2_ENSVE</name>
<reference evidence="1 2" key="1">
    <citation type="submission" date="2022-12" db="EMBL/GenBank/DDBJ databases">
        <title>Chromosome-scale assembly of the Ensete ventricosum genome.</title>
        <authorList>
            <person name="Dussert Y."/>
            <person name="Stocks J."/>
            <person name="Wendawek A."/>
            <person name="Woldeyes F."/>
            <person name="Nichols R.A."/>
            <person name="Borrell J.S."/>
        </authorList>
    </citation>
    <scope>NUCLEOTIDE SEQUENCE [LARGE SCALE GENOMIC DNA]</scope>
    <source>
        <strain evidence="2">cv. Maze</strain>
        <tissue evidence="1">Seeds</tissue>
    </source>
</reference>
<evidence type="ECO:0000313" key="1">
    <source>
        <dbReference type="EMBL" id="KAJ8499942.1"/>
    </source>
</evidence>
<keyword evidence="2" id="KW-1185">Reference proteome</keyword>
<gene>
    <name evidence="1" type="ORF">OPV22_010494</name>
</gene>
<dbReference type="Proteomes" id="UP001222027">
    <property type="component" value="Unassembled WGS sequence"/>
</dbReference>
<evidence type="ECO:0000313" key="2">
    <source>
        <dbReference type="Proteomes" id="UP001222027"/>
    </source>
</evidence>
<protein>
    <submittedName>
        <fullName evidence="1">Uncharacterized protein</fullName>
    </submittedName>
</protein>
<dbReference type="AlphaFoldDB" id="A0AAV8RFR2"/>
<accession>A0AAV8RFR2</accession>